<evidence type="ECO:0000313" key="3">
    <source>
        <dbReference type="Proteomes" id="UP000296049"/>
    </source>
</evidence>
<evidence type="ECO:0000256" key="1">
    <source>
        <dbReference type="SAM" id="MobiDB-lite"/>
    </source>
</evidence>
<dbReference type="AlphaFoldDB" id="R0L623"/>
<dbReference type="Proteomes" id="UP000296049">
    <property type="component" value="Unassembled WGS sequence"/>
</dbReference>
<feature type="compositionally biased region" description="Basic residues" evidence="1">
    <location>
        <begin position="129"/>
        <end position="141"/>
    </location>
</feature>
<dbReference type="EMBL" id="KB744198">
    <property type="protein sequence ID" value="EOA95727.1"/>
    <property type="molecule type" value="Genomic_DNA"/>
</dbReference>
<proteinExistence type="predicted"/>
<keyword evidence="3" id="KW-1185">Reference proteome</keyword>
<accession>R0L623</accession>
<gene>
    <name evidence="2" type="ORF">Anapl_11449</name>
</gene>
<reference evidence="3" key="1">
    <citation type="journal article" date="2013" name="Nat. Genet.">
        <title>The duck genome and transcriptome provide insight into an avian influenza virus reservoir species.</title>
        <authorList>
            <person name="Huang Y."/>
            <person name="Li Y."/>
            <person name="Burt D.W."/>
            <person name="Chen H."/>
            <person name="Zhang Y."/>
            <person name="Qian W."/>
            <person name="Kim H."/>
            <person name="Gan S."/>
            <person name="Zhao Y."/>
            <person name="Li J."/>
            <person name="Yi K."/>
            <person name="Feng H."/>
            <person name="Zhu P."/>
            <person name="Li B."/>
            <person name="Liu Q."/>
            <person name="Fairley S."/>
            <person name="Magor K.E."/>
            <person name="Du Z."/>
            <person name="Hu X."/>
            <person name="Goodman L."/>
            <person name="Tafer H."/>
            <person name="Vignal A."/>
            <person name="Lee T."/>
            <person name="Kim K.W."/>
            <person name="Sheng Z."/>
            <person name="An Y."/>
            <person name="Searle S."/>
            <person name="Herrero J."/>
            <person name="Groenen M.A."/>
            <person name="Crooijmans R.P."/>
            <person name="Faraut T."/>
            <person name="Cai Q."/>
            <person name="Webster R.G."/>
            <person name="Aldridge J.R."/>
            <person name="Warren W.C."/>
            <person name="Bartschat S."/>
            <person name="Kehr S."/>
            <person name="Marz M."/>
            <person name="Stadler P.F."/>
            <person name="Smith J."/>
            <person name="Kraus R.H."/>
            <person name="Zhao Y."/>
            <person name="Ren L."/>
            <person name="Fei J."/>
            <person name="Morisson M."/>
            <person name="Kaiser P."/>
            <person name="Griffin D.K."/>
            <person name="Rao M."/>
            <person name="Pitel F."/>
            <person name="Wang J."/>
            <person name="Li N."/>
        </authorList>
    </citation>
    <scope>NUCLEOTIDE SEQUENCE [LARGE SCALE GENOMIC DNA]</scope>
</reference>
<organism evidence="2 3">
    <name type="scientific">Anas platyrhynchos</name>
    <name type="common">Mallard</name>
    <name type="synonym">Anas boschas</name>
    <dbReference type="NCBI Taxonomy" id="8839"/>
    <lineage>
        <taxon>Eukaryota</taxon>
        <taxon>Metazoa</taxon>
        <taxon>Chordata</taxon>
        <taxon>Craniata</taxon>
        <taxon>Vertebrata</taxon>
        <taxon>Euteleostomi</taxon>
        <taxon>Archelosauria</taxon>
        <taxon>Archosauria</taxon>
        <taxon>Dinosauria</taxon>
        <taxon>Saurischia</taxon>
        <taxon>Theropoda</taxon>
        <taxon>Coelurosauria</taxon>
        <taxon>Aves</taxon>
        <taxon>Neognathae</taxon>
        <taxon>Galloanserae</taxon>
        <taxon>Anseriformes</taxon>
        <taxon>Anatidae</taxon>
        <taxon>Anatinae</taxon>
        <taxon>Anas</taxon>
    </lineage>
</organism>
<sequence>MAADTKPQLACPTKQHAGHGHLNNSYLHWCCCSLSPQRKRKKTFNRNQQKNAKPFYVLEPAEAVRVGTRLGFMLQTLGNNRAEQVNAAKPLKVQWPDCQSDIPCALRKEKTQVSSSAVHGMTKTERRPARGRHLTVTATHR</sequence>
<feature type="region of interest" description="Disordered" evidence="1">
    <location>
        <begin position="113"/>
        <end position="141"/>
    </location>
</feature>
<protein>
    <submittedName>
        <fullName evidence="2">Uncharacterized protein</fullName>
    </submittedName>
</protein>
<evidence type="ECO:0000313" key="2">
    <source>
        <dbReference type="EMBL" id="EOA95727.1"/>
    </source>
</evidence>
<name>R0L623_ANAPL</name>